<proteinExistence type="predicted"/>
<comment type="caution">
    <text evidence="1">The sequence shown here is derived from an EMBL/GenBank/DDBJ whole genome shotgun (WGS) entry which is preliminary data.</text>
</comment>
<name>A0A6N8SBL4_9HYPH</name>
<sequence>MNVAVFVDWTYEQVRARIIEAAETLLSSPAALGPRMRLGSMSEVVQAYNDAYGAAPAGYKRIPAPGALSRMEETWTWINTYLDEANRKLIYDYGFIKTRKGLYLDRYLQRNDMVRRTFERKIQRACQSIASELNRKHLVRLDIRLDGLSQNSVEDTPTTVSSEKCATHWIAPDAKPQVDPALASVRVLDPRNVRARHSDKNRSLGAR</sequence>
<dbReference type="Proteomes" id="UP000435802">
    <property type="component" value="Unassembled WGS sequence"/>
</dbReference>
<dbReference type="OrthoDB" id="8366805at2"/>
<dbReference type="AlphaFoldDB" id="A0A6N8SBL4"/>
<reference evidence="1 2" key="1">
    <citation type="submission" date="2019-12" db="EMBL/GenBank/DDBJ databases">
        <title>Shinella kummerowiae sp. nov., a symbiotic bacterium isolated from root nodules of the herbal legume Kummerowia stipulacea.</title>
        <authorList>
            <person name="Gao J."/>
        </authorList>
    </citation>
    <scope>NUCLEOTIDE SEQUENCE [LARGE SCALE GENOMIC DNA]</scope>
    <source>
        <strain evidence="1 2">CCBAU 25048</strain>
    </source>
</reference>
<evidence type="ECO:0000313" key="2">
    <source>
        <dbReference type="Proteomes" id="UP000435802"/>
    </source>
</evidence>
<evidence type="ECO:0000313" key="1">
    <source>
        <dbReference type="EMBL" id="MXN46071.1"/>
    </source>
</evidence>
<protein>
    <submittedName>
        <fullName evidence="1">Uncharacterized protein</fullName>
    </submittedName>
</protein>
<organism evidence="1 2">
    <name type="scientific">Shinella kummerowiae</name>
    <dbReference type="NCBI Taxonomy" id="417745"/>
    <lineage>
        <taxon>Bacteria</taxon>
        <taxon>Pseudomonadati</taxon>
        <taxon>Pseudomonadota</taxon>
        <taxon>Alphaproteobacteria</taxon>
        <taxon>Hyphomicrobiales</taxon>
        <taxon>Rhizobiaceae</taxon>
        <taxon>Shinella</taxon>
    </lineage>
</organism>
<gene>
    <name evidence="1" type="ORF">GR138_12810</name>
</gene>
<dbReference type="EMBL" id="WUMK01000004">
    <property type="protein sequence ID" value="MXN46071.1"/>
    <property type="molecule type" value="Genomic_DNA"/>
</dbReference>
<accession>A0A6N8SBL4</accession>
<dbReference type="RefSeq" id="WP_160859618.1">
    <property type="nucleotide sequence ID" value="NZ_WUMK01000004.1"/>
</dbReference>
<keyword evidence="2" id="KW-1185">Reference proteome</keyword>